<proteinExistence type="predicted"/>
<organism evidence="1 2">
    <name type="scientific">Povalibacter uvarum</name>
    <dbReference type="NCBI Taxonomy" id="732238"/>
    <lineage>
        <taxon>Bacteria</taxon>
        <taxon>Pseudomonadati</taxon>
        <taxon>Pseudomonadota</taxon>
        <taxon>Gammaproteobacteria</taxon>
        <taxon>Steroidobacterales</taxon>
        <taxon>Steroidobacteraceae</taxon>
        <taxon>Povalibacter</taxon>
    </lineage>
</organism>
<dbReference type="PROSITE" id="PS51257">
    <property type="entry name" value="PROKAR_LIPOPROTEIN"/>
    <property type="match status" value="1"/>
</dbReference>
<comment type="caution">
    <text evidence="1">The sequence shown here is derived from an EMBL/GenBank/DDBJ whole genome shotgun (WGS) entry which is preliminary data.</text>
</comment>
<dbReference type="RefSeq" id="WP_184331606.1">
    <property type="nucleotide sequence ID" value="NZ_JACHHZ010000002.1"/>
</dbReference>
<dbReference type="SUPFAM" id="SSF54427">
    <property type="entry name" value="NTF2-like"/>
    <property type="match status" value="1"/>
</dbReference>
<dbReference type="InterPro" id="IPR032710">
    <property type="entry name" value="NTF2-like_dom_sf"/>
</dbReference>
<name>A0A841HN30_9GAMM</name>
<gene>
    <name evidence="1" type="ORF">HNQ60_002233</name>
</gene>
<dbReference type="EMBL" id="JACHHZ010000002">
    <property type="protein sequence ID" value="MBB6093355.1"/>
    <property type="molecule type" value="Genomic_DNA"/>
</dbReference>
<dbReference type="AlphaFoldDB" id="A0A841HN30"/>
<evidence type="ECO:0000313" key="1">
    <source>
        <dbReference type="EMBL" id="MBB6093355.1"/>
    </source>
</evidence>
<protein>
    <submittedName>
        <fullName evidence="1">Ketosteroid isomerase-like protein</fullName>
    </submittedName>
</protein>
<keyword evidence="1" id="KW-0413">Isomerase</keyword>
<evidence type="ECO:0000313" key="2">
    <source>
        <dbReference type="Proteomes" id="UP000588068"/>
    </source>
</evidence>
<reference evidence="1 2" key="1">
    <citation type="submission" date="2020-08" db="EMBL/GenBank/DDBJ databases">
        <title>Genomic Encyclopedia of Type Strains, Phase IV (KMG-IV): sequencing the most valuable type-strain genomes for metagenomic binning, comparative biology and taxonomic classification.</title>
        <authorList>
            <person name="Goeker M."/>
        </authorList>
    </citation>
    <scope>NUCLEOTIDE SEQUENCE [LARGE SCALE GENOMIC DNA]</scope>
    <source>
        <strain evidence="1 2">DSM 26723</strain>
    </source>
</reference>
<keyword evidence="2" id="KW-1185">Reference proteome</keyword>
<sequence length="146" mass="16701">MLRRFSVLLTCVFLISACGSSDSPETQVRRAIDAMEKAAEARDVSDLMEFVADDFRDQYGQDRDQLRQYLMGYFIANQSIHLLTRIDELELPGPDEALVRMTIGMVGREADAANAWNLAADVQDFEITLRREDDDWKVMYAKRGSR</sequence>
<accession>A0A841HN30</accession>
<dbReference type="GO" id="GO:0016853">
    <property type="term" value="F:isomerase activity"/>
    <property type="evidence" value="ECO:0007669"/>
    <property type="project" value="UniProtKB-KW"/>
</dbReference>
<dbReference type="Gene3D" id="3.10.450.50">
    <property type="match status" value="1"/>
</dbReference>
<dbReference type="Proteomes" id="UP000588068">
    <property type="component" value="Unassembled WGS sequence"/>
</dbReference>